<comment type="caution">
    <text evidence="1">The sequence shown here is derived from an EMBL/GenBank/DDBJ whole genome shotgun (WGS) entry which is preliminary data.</text>
</comment>
<dbReference type="AlphaFoldDB" id="A0A5M9K365"/>
<dbReference type="Proteomes" id="UP000322873">
    <property type="component" value="Unassembled WGS sequence"/>
</dbReference>
<reference evidence="1 2" key="1">
    <citation type="submission" date="2019-06" db="EMBL/GenBank/DDBJ databases">
        <title>Genome Sequence of the Brown Rot Fungal Pathogen Monilinia fructicola.</title>
        <authorList>
            <person name="De Miccolis Angelini R.M."/>
            <person name="Landi L."/>
            <person name="Abate D."/>
            <person name="Pollastro S."/>
            <person name="Romanazzi G."/>
            <person name="Faretra F."/>
        </authorList>
    </citation>
    <scope>NUCLEOTIDE SEQUENCE [LARGE SCALE GENOMIC DNA]</scope>
    <source>
        <strain evidence="1 2">Mfrc123</strain>
    </source>
</reference>
<gene>
    <name evidence="1" type="ORF">EYC84_004532</name>
</gene>
<name>A0A5M9K365_MONFR</name>
<protein>
    <submittedName>
        <fullName evidence="1">Uncharacterized protein</fullName>
    </submittedName>
</protein>
<sequence>MNLPCDALDADNLERVRNTLKSKSKNVDYKTIPTSDYIENPQIKTSKCFSTLRTIRILTSDSKETVLISVFPCNIVESCLLILVDIIAPFQNHITINQTLSIYSHDRQLEFCQNVHFIHVAAWKSKLHNIFMEMLNS</sequence>
<keyword evidence="2" id="KW-1185">Reference proteome</keyword>
<accession>A0A5M9K365</accession>
<evidence type="ECO:0000313" key="1">
    <source>
        <dbReference type="EMBL" id="KAA8575360.1"/>
    </source>
</evidence>
<evidence type="ECO:0000313" key="2">
    <source>
        <dbReference type="Proteomes" id="UP000322873"/>
    </source>
</evidence>
<proteinExistence type="predicted"/>
<dbReference type="EMBL" id="VICG01000002">
    <property type="protein sequence ID" value="KAA8575360.1"/>
    <property type="molecule type" value="Genomic_DNA"/>
</dbReference>
<organism evidence="1 2">
    <name type="scientific">Monilinia fructicola</name>
    <name type="common">Brown rot fungus</name>
    <name type="synonym">Ciboria fructicola</name>
    <dbReference type="NCBI Taxonomy" id="38448"/>
    <lineage>
        <taxon>Eukaryota</taxon>
        <taxon>Fungi</taxon>
        <taxon>Dikarya</taxon>
        <taxon>Ascomycota</taxon>
        <taxon>Pezizomycotina</taxon>
        <taxon>Leotiomycetes</taxon>
        <taxon>Helotiales</taxon>
        <taxon>Sclerotiniaceae</taxon>
        <taxon>Monilinia</taxon>
    </lineage>
</organism>